<proteinExistence type="predicted"/>
<dbReference type="EMBL" id="AAVT01000009">
    <property type="protein sequence ID" value="EAW30266.1"/>
    <property type="molecule type" value="Genomic_DNA"/>
</dbReference>
<accession>A0YG16</accession>
<comment type="caution">
    <text evidence="1">The sequence shown here is derived from an EMBL/GenBank/DDBJ whole genome shotgun (WGS) entry which is preliminary data.</text>
</comment>
<evidence type="ECO:0000313" key="1">
    <source>
        <dbReference type="EMBL" id="EAW30266.1"/>
    </source>
</evidence>
<dbReference type="Proteomes" id="UP000004931">
    <property type="component" value="Unassembled WGS sequence"/>
</dbReference>
<sequence>MQQLAKTAPYLLIIAPETLVLGGFSRRSHAQPNIDVG</sequence>
<evidence type="ECO:0000313" key="2">
    <source>
        <dbReference type="Proteomes" id="UP000004931"/>
    </source>
</evidence>
<dbReference type="AlphaFoldDB" id="A0YG16"/>
<protein>
    <submittedName>
        <fullName evidence="1">Uncharacterized protein</fullName>
    </submittedName>
</protein>
<reference evidence="1 2" key="1">
    <citation type="journal article" date="2010" name="J. Bacteriol.">
        <title>Genome sequence of the oligotrophic marine Gammaproteobacterium HTCC2143, isolated from the Oregon Coast.</title>
        <authorList>
            <person name="Oh H.M."/>
            <person name="Kang I."/>
            <person name="Ferriera S."/>
            <person name="Giovannoni S.J."/>
            <person name="Cho J.C."/>
        </authorList>
    </citation>
    <scope>NUCLEOTIDE SEQUENCE [LARGE SCALE GENOMIC DNA]</scope>
    <source>
        <strain evidence="1 2">HTCC2143</strain>
    </source>
</reference>
<name>A0YG16_9GAMM</name>
<organism evidence="1 2">
    <name type="scientific">marine gamma proteobacterium HTCC2143</name>
    <dbReference type="NCBI Taxonomy" id="247633"/>
    <lineage>
        <taxon>Bacteria</taxon>
        <taxon>Pseudomonadati</taxon>
        <taxon>Pseudomonadota</taxon>
        <taxon>Gammaproteobacteria</taxon>
        <taxon>Cellvibrionales</taxon>
        <taxon>Spongiibacteraceae</taxon>
        <taxon>BD1-7 clade</taxon>
    </lineage>
</organism>
<keyword evidence="2" id="KW-1185">Reference proteome</keyword>
<gene>
    <name evidence="1" type="ORF">GP2143_01945</name>
</gene>
<dbReference type="STRING" id="247633.GP2143_01945"/>